<dbReference type="GO" id="GO:0003677">
    <property type="term" value="F:DNA binding"/>
    <property type="evidence" value="ECO:0007669"/>
    <property type="project" value="InterPro"/>
</dbReference>
<gene>
    <name evidence="4" type="primary">AVEN_203419_1</name>
    <name evidence="4" type="ORF">TNCT_396901</name>
    <name evidence="3" type="ORF">TNCT_640601</name>
</gene>
<protein>
    <recommendedName>
        <fullName evidence="2">H15 domain-containing protein</fullName>
    </recommendedName>
</protein>
<keyword evidence="5" id="KW-1185">Reference proteome</keyword>
<comment type="caution">
    <text evidence="4">The sequence shown here is derived from an EMBL/GenBank/DDBJ whole genome shotgun (WGS) entry which is preliminary data.</text>
</comment>
<sequence length="133" mass="15200">MKAPASSKEMKNKPSAEKNQIRRWILKSVSETTRKNAITLNAIKKFLESKQKNISRKPETKMILKRLVDSGQLVKIDGRFTAGKPSPRKKSERNQPRKNDSRKPSPVKGNKVRKTEGKRQLDSEKETTEKQSA</sequence>
<proteinExistence type="predicted"/>
<reference evidence="4" key="1">
    <citation type="submission" date="2020-07" db="EMBL/GenBank/DDBJ databases">
        <title>Multicomponent nature underlies the extraordinary mechanical properties of spider dragline silk.</title>
        <authorList>
            <person name="Kono N."/>
            <person name="Nakamura H."/>
            <person name="Mori M."/>
            <person name="Yoshida Y."/>
            <person name="Ohtoshi R."/>
            <person name="Malay A.D."/>
            <person name="Moran D.A.P."/>
            <person name="Tomita M."/>
            <person name="Numata K."/>
            <person name="Arakawa K."/>
        </authorList>
    </citation>
    <scope>NUCLEOTIDE SEQUENCE</scope>
</reference>
<dbReference type="OrthoDB" id="6428166at2759"/>
<dbReference type="Gene3D" id="1.10.10.10">
    <property type="entry name" value="Winged helix-like DNA-binding domain superfamily/Winged helix DNA-binding domain"/>
    <property type="match status" value="1"/>
</dbReference>
<dbReference type="SUPFAM" id="SSF46785">
    <property type="entry name" value="Winged helix' DNA-binding domain"/>
    <property type="match status" value="1"/>
</dbReference>
<feature type="compositionally biased region" description="Basic and acidic residues" evidence="1">
    <location>
        <begin position="92"/>
        <end position="103"/>
    </location>
</feature>
<dbReference type="EMBL" id="BMAO01032936">
    <property type="protein sequence ID" value="GFQ85853.1"/>
    <property type="molecule type" value="Genomic_DNA"/>
</dbReference>
<feature type="compositionally biased region" description="Basic and acidic residues" evidence="1">
    <location>
        <begin position="8"/>
        <end position="20"/>
    </location>
</feature>
<feature type="region of interest" description="Disordered" evidence="1">
    <location>
        <begin position="1"/>
        <end position="21"/>
    </location>
</feature>
<dbReference type="Proteomes" id="UP000887116">
    <property type="component" value="Unassembled WGS sequence"/>
</dbReference>
<dbReference type="InterPro" id="IPR005818">
    <property type="entry name" value="Histone_H1/H5_H15"/>
</dbReference>
<accession>A0A8X6FPX3</accession>
<evidence type="ECO:0000313" key="3">
    <source>
        <dbReference type="EMBL" id="GFQ66795.1"/>
    </source>
</evidence>
<dbReference type="InterPro" id="IPR036388">
    <property type="entry name" value="WH-like_DNA-bd_sf"/>
</dbReference>
<evidence type="ECO:0000313" key="5">
    <source>
        <dbReference type="Proteomes" id="UP000887116"/>
    </source>
</evidence>
<dbReference type="Pfam" id="PF00538">
    <property type="entry name" value="Linker_histone"/>
    <property type="match status" value="1"/>
</dbReference>
<name>A0A8X6FPX3_TRICU</name>
<dbReference type="PROSITE" id="PS51504">
    <property type="entry name" value="H15"/>
    <property type="match status" value="1"/>
</dbReference>
<dbReference type="AlphaFoldDB" id="A0A8X6FPX3"/>
<dbReference type="EMBL" id="BMAO01000422">
    <property type="protein sequence ID" value="GFQ66795.1"/>
    <property type="molecule type" value="Genomic_DNA"/>
</dbReference>
<evidence type="ECO:0000313" key="4">
    <source>
        <dbReference type="EMBL" id="GFQ85853.1"/>
    </source>
</evidence>
<feature type="region of interest" description="Disordered" evidence="1">
    <location>
        <begin position="76"/>
        <end position="133"/>
    </location>
</feature>
<dbReference type="GO" id="GO:0006334">
    <property type="term" value="P:nucleosome assembly"/>
    <property type="evidence" value="ECO:0007669"/>
    <property type="project" value="InterPro"/>
</dbReference>
<organism evidence="4 5">
    <name type="scientific">Trichonephila clavata</name>
    <name type="common">Joro spider</name>
    <name type="synonym">Nephila clavata</name>
    <dbReference type="NCBI Taxonomy" id="2740835"/>
    <lineage>
        <taxon>Eukaryota</taxon>
        <taxon>Metazoa</taxon>
        <taxon>Ecdysozoa</taxon>
        <taxon>Arthropoda</taxon>
        <taxon>Chelicerata</taxon>
        <taxon>Arachnida</taxon>
        <taxon>Araneae</taxon>
        <taxon>Araneomorphae</taxon>
        <taxon>Entelegynae</taxon>
        <taxon>Araneoidea</taxon>
        <taxon>Nephilidae</taxon>
        <taxon>Trichonephila</taxon>
    </lineage>
</organism>
<dbReference type="InterPro" id="IPR036390">
    <property type="entry name" value="WH_DNA-bd_sf"/>
</dbReference>
<evidence type="ECO:0000259" key="2">
    <source>
        <dbReference type="PROSITE" id="PS51504"/>
    </source>
</evidence>
<dbReference type="GO" id="GO:0000786">
    <property type="term" value="C:nucleosome"/>
    <property type="evidence" value="ECO:0007669"/>
    <property type="project" value="InterPro"/>
</dbReference>
<evidence type="ECO:0000256" key="1">
    <source>
        <dbReference type="SAM" id="MobiDB-lite"/>
    </source>
</evidence>
<feature type="domain" description="H15" evidence="2">
    <location>
        <begin position="12"/>
        <end position="84"/>
    </location>
</feature>
<feature type="compositionally biased region" description="Basic and acidic residues" evidence="1">
    <location>
        <begin position="113"/>
        <end position="133"/>
    </location>
</feature>